<organism evidence="7 8">
    <name type="scientific">Paenibacillus segetis</name>
    <dbReference type="NCBI Taxonomy" id="1325360"/>
    <lineage>
        <taxon>Bacteria</taxon>
        <taxon>Bacillati</taxon>
        <taxon>Bacillota</taxon>
        <taxon>Bacilli</taxon>
        <taxon>Bacillales</taxon>
        <taxon>Paenibacillaceae</taxon>
        <taxon>Paenibacillus</taxon>
    </lineage>
</organism>
<dbReference type="InterPro" id="IPR018060">
    <property type="entry name" value="HTH_AraC"/>
</dbReference>
<feature type="modified residue" description="4-aspartylphosphate" evidence="4">
    <location>
        <position position="57"/>
    </location>
</feature>
<dbReference type="EMBL" id="BMFT01000001">
    <property type="protein sequence ID" value="GGH23236.1"/>
    <property type="molecule type" value="Genomic_DNA"/>
</dbReference>
<name>A0ABQ1YFK6_9BACL</name>
<gene>
    <name evidence="7" type="primary">yesN</name>
    <name evidence="7" type="ORF">GCM10008013_22180</name>
</gene>
<dbReference type="SUPFAM" id="SSF46689">
    <property type="entry name" value="Homeodomain-like"/>
    <property type="match status" value="2"/>
</dbReference>
<dbReference type="SUPFAM" id="SSF52172">
    <property type="entry name" value="CheY-like"/>
    <property type="match status" value="1"/>
</dbReference>
<dbReference type="CDD" id="cd17536">
    <property type="entry name" value="REC_YesN-like"/>
    <property type="match status" value="1"/>
</dbReference>
<evidence type="ECO:0000313" key="8">
    <source>
        <dbReference type="Proteomes" id="UP000659344"/>
    </source>
</evidence>
<keyword evidence="2" id="KW-0238">DNA-binding</keyword>
<dbReference type="PANTHER" id="PTHR43280">
    <property type="entry name" value="ARAC-FAMILY TRANSCRIPTIONAL REGULATOR"/>
    <property type="match status" value="1"/>
</dbReference>
<keyword evidence="8" id="KW-1185">Reference proteome</keyword>
<dbReference type="InterPro" id="IPR011006">
    <property type="entry name" value="CheY-like_superfamily"/>
</dbReference>
<evidence type="ECO:0000256" key="3">
    <source>
        <dbReference type="ARBA" id="ARBA00023163"/>
    </source>
</evidence>
<dbReference type="PANTHER" id="PTHR43280:SF34">
    <property type="entry name" value="ARAC-FAMILY TRANSCRIPTIONAL REGULATOR"/>
    <property type="match status" value="1"/>
</dbReference>
<dbReference type="PROSITE" id="PS01124">
    <property type="entry name" value="HTH_ARAC_FAMILY_2"/>
    <property type="match status" value="1"/>
</dbReference>
<dbReference type="Gene3D" id="3.40.50.2300">
    <property type="match status" value="1"/>
</dbReference>
<evidence type="ECO:0000256" key="2">
    <source>
        <dbReference type="ARBA" id="ARBA00023125"/>
    </source>
</evidence>
<dbReference type="Pfam" id="PF00072">
    <property type="entry name" value="Response_reg"/>
    <property type="match status" value="1"/>
</dbReference>
<feature type="domain" description="Response regulatory" evidence="6">
    <location>
        <begin position="5"/>
        <end position="122"/>
    </location>
</feature>
<evidence type="ECO:0000256" key="1">
    <source>
        <dbReference type="ARBA" id="ARBA00023015"/>
    </source>
</evidence>
<dbReference type="PROSITE" id="PS50110">
    <property type="entry name" value="RESPONSE_REGULATORY"/>
    <property type="match status" value="1"/>
</dbReference>
<evidence type="ECO:0000259" key="6">
    <source>
        <dbReference type="PROSITE" id="PS50110"/>
    </source>
</evidence>
<feature type="domain" description="HTH araC/xylS-type" evidence="5">
    <location>
        <begin position="268"/>
        <end position="366"/>
    </location>
</feature>
<reference evidence="8" key="1">
    <citation type="journal article" date="2019" name="Int. J. Syst. Evol. Microbiol.">
        <title>The Global Catalogue of Microorganisms (GCM) 10K type strain sequencing project: providing services to taxonomists for standard genome sequencing and annotation.</title>
        <authorList>
            <consortium name="The Broad Institute Genomics Platform"/>
            <consortium name="The Broad Institute Genome Sequencing Center for Infectious Disease"/>
            <person name="Wu L."/>
            <person name="Ma J."/>
        </authorList>
    </citation>
    <scope>NUCLEOTIDE SEQUENCE [LARGE SCALE GENOMIC DNA]</scope>
    <source>
        <strain evidence="8">CGMCC 1.12769</strain>
    </source>
</reference>
<keyword evidence="4" id="KW-0597">Phosphoprotein</keyword>
<keyword evidence="1" id="KW-0805">Transcription regulation</keyword>
<dbReference type="Proteomes" id="UP000659344">
    <property type="component" value="Unassembled WGS sequence"/>
</dbReference>
<dbReference type="SMART" id="SM00342">
    <property type="entry name" value="HTH_ARAC"/>
    <property type="match status" value="1"/>
</dbReference>
<evidence type="ECO:0000259" key="5">
    <source>
        <dbReference type="PROSITE" id="PS01124"/>
    </source>
</evidence>
<protein>
    <submittedName>
        <fullName evidence="7">Transcriptional regulatory protein YesN</fullName>
    </submittedName>
</protein>
<dbReference type="InterPro" id="IPR001789">
    <property type="entry name" value="Sig_transdc_resp-reg_receiver"/>
</dbReference>
<dbReference type="InterPro" id="IPR009057">
    <property type="entry name" value="Homeodomain-like_sf"/>
</dbReference>
<evidence type="ECO:0000313" key="7">
    <source>
        <dbReference type="EMBL" id="GGH23236.1"/>
    </source>
</evidence>
<dbReference type="SMART" id="SM00448">
    <property type="entry name" value="REC"/>
    <property type="match status" value="1"/>
</dbReference>
<proteinExistence type="predicted"/>
<keyword evidence="3" id="KW-0804">Transcription</keyword>
<dbReference type="RefSeq" id="WP_188538643.1">
    <property type="nucleotide sequence ID" value="NZ_BMFT01000001.1"/>
</dbReference>
<comment type="caution">
    <text evidence="7">The sequence shown here is derived from an EMBL/GenBank/DDBJ whole genome shotgun (WGS) entry which is preliminary data.</text>
</comment>
<dbReference type="Gene3D" id="1.10.10.60">
    <property type="entry name" value="Homeodomain-like"/>
    <property type="match status" value="2"/>
</dbReference>
<accession>A0ABQ1YFK6</accession>
<sequence length="367" mass="42892">MPNYKVLIIDDEPWSRQVVQALGAWDKMNMTVIGEAEDGKQGLRLIEELQPHIVITDMRMPGIEGVELLRQISAEYPEKEIIVMSGYDDFVYLKEAIRSRAVEYLLKPINENELNDALLRCSQNLQAIDRLHEELPEVPFFFTDRIALEEYLAYRQRIFGHLLTLNKSMVSHEFAKLAEFMERMTKDSDRAKPVSQISHDFFLMLSKFVSEHDMELGQIWMEEEVKSEDNKTKWSSFNEAVAELSRVFADIIDRIEGLQKNRNRLNLGEVKLYIEQHYQDDISLETIASHFFVSKEHLSRSFKNITGENISDFIVRMRMEKARELIVEEGLPIKHAAQLSGYDDLAYFYRVFKKHYGMPPGSLRKED</sequence>
<evidence type="ECO:0000256" key="4">
    <source>
        <dbReference type="PROSITE-ProRule" id="PRU00169"/>
    </source>
</evidence>
<dbReference type="Pfam" id="PF12833">
    <property type="entry name" value="HTH_18"/>
    <property type="match status" value="1"/>
</dbReference>